<evidence type="ECO:0000256" key="3">
    <source>
        <dbReference type="PROSITE-ProRule" id="PRU00023"/>
    </source>
</evidence>
<dbReference type="InterPro" id="IPR036770">
    <property type="entry name" value="Ankyrin_rpt-contain_sf"/>
</dbReference>
<organism evidence="4 5">
    <name type="scientific">Adineta ricciae</name>
    <name type="common">Rotifer</name>
    <dbReference type="NCBI Taxonomy" id="249248"/>
    <lineage>
        <taxon>Eukaryota</taxon>
        <taxon>Metazoa</taxon>
        <taxon>Spiralia</taxon>
        <taxon>Gnathifera</taxon>
        <taxon>Rotifera</taxon>
        <taxon>Eurotatoria</taxon>
        <taxon>Bdelloidea</taxon>
        <taxon>Adinetida</taxon>
        <taxon>Adinetidae</taxon>
        <taxon>Adineta</taxon>
    </lineage>
</organism>
<dbReference type="Proteomes" id="UP000663828">
    <property type="component" value="Unassembled WGS sequence"/>
</dbReference>
<keyword evidence="5" id="KW-1185">Reference proteome</keyword>
<feature type="repeat" description="ANK" evidence="3">
    <location>
        <begin position="194"/>
        <end position="226"/>
    </location>
</feature>
<evidence type="ECO:0000256" key="1">
    <source>
        <dbReference type="ARBA" id="ARBA00022737"/>
    </source>
</evidence>
<feature type="repeat" description="ANK" evidence="3">
    <location>
        <begin position="527"/>
        <end position="560"/>
    </location>
</feature>
<sequence length="637" mass="72890">MDRLYRLTQDGLCSQLNTQLNELSNAVDYLITLNWYDGEHLSLLMIAAKNGHDDLVRILLSYYNSVEQVELKGTVKKPDGEYIGGGTALYAACFYGHFTVAKTLIEIGHANPLQDTYEYPHCPLLIFATTMDRLDIVRFLVENSYSDVNETKSTDRNRCTALTWAALRGYTSIAKYLVENGADVNYCCSSAYLTARTPISFACQTVHVEVVRLLYDAGADIMIRNNTGRTLLDNAIERNSHPMINFLLEKSINTIEDVELAVCSRSYRSFSNVFSDKVVSLLKLVLHQRDLLQKPKICSPPKSIYNHEQECQTIEELAKIEGNRDRMYIETLLIRERIFQSRNSIEIIECLNDYANMLNAHKEFGKCIDIGIHLFYFRQQNHFETSLHGFVHLFCRILDRDETIPVQRFVQVCQLVFEPSQIDYPTSIYSAVLLVVIATKILDQQENTKEEKKLIYNWIEVLCQHKMITEHGLTLIHICAMKETNSNVNCRSQKLRRHLQFPNVAAFRLLLYCGRQYLCYDAVDFSNGNTALHCLCRDSNDKEFIKLLLDYGFHVDCVNEDGYLPIDYVKNDEIKTLLKSKTNPSRLKCLCARMIAQQCFNIECLGPPSSCLNQFVLLHGGLHANPTCGTANDKTEL</sequence>
<dbReference type="InterPro" id="IPR002110">
    <property type="entry name" value="Ankyrin_rpt"/>
</dbReference>
<protein>
    <submittedName>
        <fullName evidence="4">Uncharacterized protein</fullName>
    </submittedName>
</protein>
<dbReference type="Pfam" id="PF00023">
    <property type="entry name" value="Ank"/>
    <property type="match status" value="1"/>
</dbReference>
<comment type="caution">
    <text evidence="4">The sequence shown here is derived from an EMBL/GenBank/DDBJ whole genome shotgun (WGS) entry which is preliminary data.</text>
</comment>
<dbReference type="SUPFAM" id="SSF48403">
    <property type="entry name" value="Ankyrin repeat"/>
    <property type="match status" value="2"/>
</dbReference>
<dbReference type="PROSITE" id="PS50297">
    <property type="entry name" value="ANK_REP_REGION"/>
    <property type="match status" value="3"/>
</dbReference>
<dbReference type="AlphaFoldDB" id="A0A814HDG0"/>
<accession>A0A814HDG0</accession>
<dbReference type="PROSITE" id="PS50088">
    <property type="entry name" value="ANK_REPEAT"/>
    <property type="match status" value="3"/>
</dbReference>
<evidence type="ECO:0000313" key="5">
    <source>
        <dbReference type="Proteomes" id="UP000663828"/>
    </source>
</evidence>
<keyword evidence="2 3" id="KW-0040">ANK repeat</keyword>
<dbReference type="PANTHER" id="PTHR24188">
    <property type="entry name" value="ANKYRIN REPEAT PROTEIN"/>
    <property type="match status" value="1"/>
</dbReference>
<evidence type="ECO:0000313" key="4">
    <source>
        <dbReference type="EMBL" id="CAF1007592.1"/>
    </source>
</evidence>
<proteinExistence type="predicted"/>
<reference evidence="4" key="1">
    <citation type="submission" date="2021-02" db="EMBL/GenBank/DDBJ databases">
        <authorList>
            <person name="Nowell W R."/>
        </authorList>
    </citation>
    <scope>NUCLEOTIDE SEQUENCE</scope>
</reference>
<dbReference type="SMART" id="SM00248">
    <property type="entry name" value="ANK"/>
    <property type="match status" value="7"/>
</dbReference>
<gene>
    <name evidence="4" type="ORF">XAT740_LOCUS13547</name>
</gene>
<dbReference type="Gene3D" id="1.25.40.20">
    <property type="entry name" value="Ankyrin repeat-containing domain"/>
    <property type="match status" value="3"/>
</dbReference>
<keyword evidence="1" id="KW-0677">Repeat</keyword>
<dbReference type="Pfam" id="PF12796">
    <property type="entry name" value="Ank_2"/>
    <property type="match status" value="3"/>
</dbReference>
<dbReference type="EMBL" id="CAJNOR010000788">
    <property type="protein sequence ID" value="CAF1007592.1"/>
    <property type="molecule type" value="Genomic_DNA"/>
</dbReference>
<evidence type="ECO:0000256" key="2">
    <source>
        <dbReference type="ARBA" id="ARBA00023043"/>
    </source>
</evidence>
<feature type="repeat" description="ANK" evidence="3">
    <location>
        <begin position="157"/>
        <end position="185"/>
    </location>
</feature>
<dbReference type="PANTHER" id="PTHR24188:SF29">
    <property type="entry name" value="GH09064P"/>
    <property type="match status" value="1"/>
</dbReference>
<name>A0A814HDG0_ADIRI</name>